<evidence type="ECO:0000313" key="2">
    <source>
        <dbReference type="Proteomes" id="UP000247523"/>
    </source>
</evidence>
<sequence length="199" mass="21716">METTQNGIKLPISQEIFNVDPYNDNAKILDEHLSDTDIHVNASQIDEAAEPDKLIQINSDDTNSTLWGKIKKSISVLINHIDKVASKDALGHIKIGSGLQMQDGTANVKIANNLTTNDSTIALSAAMGAQLNKSLESKQNASTAINTSNIGNQNVTSAFIVRDNKSAHTFSFSWVDDSKFEIYVDGILVRTLIGFREEI</sequence>
<dbReference type="RefSeq" id="WP_110292070.1">
    <property type="nucleotide sequence ID" value="NZ_QICS01000024.1"/>
</dbReference>
<comment type="caution">
    <text evidence="1">The sequence shown here is derived from an EMBL/GenBank/DDBJ whole genome shotgun (WGS) entry which is preliminary data.</text>
</comment>
<dbReference type="AlphaFoldDB" id="A0A318EG75"/>
<dbReference type="InterPro" id="IPR054500">
    <property type="entry name" value="Phage_fiber_rpt"/>
</dbReference>
<dbReference type="Pfam" id="PF22337">
    <property type="entry name" value="Phage_fiber_rpt"/>
    <property type="match status" value="1"/>
</dbReference>
<dbReference type="Proteomes" id="UP000247523">
    <property type="component" value="Unassembled WGS sequence"/>
</dbReference>
<gene>
    <name evidence="1" type="ORF">C8E03_12413</name>
</gene>
<organism evidence="1 2">
    <name type="scientific">Lachnotalea glycerini</name>
    <dbReference type="NCBI Taxonomy" id="1763509"/>
    <lineage>
        <taxon>Bacteria</taxon>
        <taxon>Bacillati</taxon>
        <taxon>Bacillota</taxon>
        <taxon>Clostridia</taxon>
        <taxon>Lachnospirales</taxon>
        <taxon>Lachnospiraceae</taxon>
        <taxon>Lachnotalea</taxon>
    </lineage>
</organism>
<dbReference type="SUPFAM" id="SSF49899">
    <property type="entry name" value="Concanavalin A-like lectins/glucanases"/>
    <property type="match status" value="1"/>
</dbReference>
<name>A0A318EG75_9FIRM</name>
<proteinExistence type="predicted"/>
<protein>
    <submittedName>
        <fullName evidence="1">Uncharacterized protein</fullName>
    </submittedName>
</protein>
<evidence type="ECO:0000313" key="1">
    <source>
        <dbReference type="EMBL" id="PXV84610.1"/>
    </source>
</evidence>
<dbReference type="EMBL" id="QICS01000024">
    <property type="protein sequence ID" value="PXV84610.1"/>
    <property type="molecule type" value="Genomic_DNA"/>
</dbReference>
<accession>A0A318EG75</accession>
<dbReference type="InterPro" id="IPR013320">
    <property type="entry name" value="ConA-like_dom_sf"/>
</dbReference>
<reference evidence="1 2" key="1">
    <citation type="submission" date="2018-05" db="EMBL/GenBank/DDBJ databases">
        <title>Genomic Encyclopedia of Type Strains, Phase IV (KMG-IV): sequencing the most valuable type-strain genomes for metagenomic binning, comparative biology and taxonomic classification.</title>
        <authorList>
            <person name="Goeker M."/>
        </authorList>
    </citation>
    <scope>NUCLEOTIDE SEQUENCE [LARGE SCALE GENOMIC DNA]</scope>
    <source>
        <strain evidence="1 2">DSM 28816</strain>
    </source>
</reference>